<comment type="caution">
    <text evidence="2">The sequence shown here is derived from an EMBL/GenBank/DDBJ whole genome shotgun (WGS) entry which is preliminary data.</text>
</comment>
<sequence length="119" mass="12939">MTEKGTVLPIRLTEPDAARELGISIGSLRALRKSGQIGHVRILNKIFYLPDQLKAYFNSHCIEPCQTTPTSQGISRDIGSKPNPDATRASGTGHGTIDPAVRSAASRLARETFRRPTAR</sequence>
<dbReference type="Proteomes" id="UP001244552">
    <property type="component" value="Unassembled WGS sequence"/>
</dbReference>
<proteinExistence type="predicted"/>
<organism evidence="2 3">
    <name type="scientific">Azospirillum picis</name>
    <dbReference type="NCBI Taxonomy" id="488438"/>
    <lineage>
        <taxon>Bacteria</taxon>
        <taxon>Pseudomonadati</taxon>
        <taxon>Pseudomonadota</taxon>
        <taxon>Alphaproteobacteria</taxon>
        <taxon>Rhodospirillales</taxon>
        <taxon>Azospirillaceae</taxon>
        <taxon>Azospirillum</taxon>
    </lineage>
</organism>
<reference evidence="2 3" key="1">
    <citation type="submission" date="2023-07" db="EMBL/GenBank/DDBJ databases">
        <title>Genomic Encyclopedia of Type Strains, Phase IV (KMG-IV): sequencing the most valuable type-strain genomes for metagenomic binning, comparative biology and taxonomic classification.</title>
        <authorList>
            <person name="Goeker M."/>
        </authorList>
    </citation>
    <scope>NUCLEOTIDE SEQUENCE [LARGE SCALE GENOMIC DNA]</scope>
    <source>
        <strain evidence="2 3">DSM 19922</strain>
    </source>
</reference>
<evidence type="ECO:0000256" key="1">
    <source>
        <dbReference type="SAM" id="MobiDB-lite"/>
    </source>
</evidence>
<evidence type="ECO:0000313" key="3">
    <source>
        <dbReference type="Proteomes" id="UP001244552"/>
    </source>
</evidence>
<feature type="region of interest" description="Disordered" evidence="1">
    <location>
        <begin position="67"/>
        <end position="119"/>
    </location>
</feature>
<feature type="compositionally biased region" description="Basic and acidic residues" evidence="1">
    <location>
        <begin position="108"/>
        <end position="119"/>
    </location>
</feature>
<protein>
    <recommendedName>
        <fullName evidence="4">Helix-turn-helix domain-containing protein</fullName>
    </recommendedName>
</protein>
<accession>A0ABU0MEN4</accession>
<keyword evidence="3" id="KW-1185">Reference proteome</keyword>
<dbReference type="EMBL" id="JAUSVU010000002">
    <property type="protein sequence ID" value="MDQ0531828.1"/>
    <property type="molecule type" value="Genomic_DNA"/>
</dbReference>
<evidence type="ECO:0000313" key="2">
    <source>
        <dbReference type="EMBL" id="MDQ0531828.1"/>
    </source>
</evidence>
<dbReference type="RefSeq" id="WP_209978758.1">
    <property type="nucleotide sequence ID" value="NZ_JAGINO010000002.1"/>
</dbReference>
<gene>
    <name evidence="2" type="ORF">QO018_000664</name>
</gene>
<evidence type="ECO:0008006" key="4">
    <source>
        <dbReference type="Google" id="ProtNLM"/>
    </source>
</evidence>
<name>A0ABU0MEN4_9PROT</name>